<dbReference type="AlphaFoldDB" id="A0A0C3CE97"/>
<dbReference type="GO" id="GO:0046933">
    <property type="term" value="F:proton-transporting ATP synthase activity, rotational mechanism"/>
    <property type="evidence" value="ECO:0007669"/>
    <property type="project" value="TreeGrafter"/>
</dbReference>
<reference evidence="3" key="2">
    <citation type="submission" date="2015-01" db="EMBL/GenBank/DDBJ databases">
        <title>Evolutionary Origins and Diversification of the Mycorrhizal Mutualists.</title>
        <authorList>
            <consortium name="DOE Joint Genome Institute"/>
            <consortium name="Mycorrhizal Genomics Consortium"/>
            <person name="Kohler A."/>
            <person name="Kuo A."/>
            <person name="Nagy L.G."/>
            <person name="Floudas D."/>
            <person name="Copeland A."/>
            <person name="Barry K.W."/>
            <person name="Cichocki N."/>
            <person name="Veneault-Fourrey C."/>
            <person name="LaButti K."/>
            <person name="Lindquist E.A."/>
            <person name="Lipzen A."/>
            <person name="Lundell T."/>
            <person name="Morin E."/>
            <person name="Murat C."/>
            <person name="Riley R."/>
            <person name="Ohm R."/>
            <person name="Sun H."/>
            <person name="Tunlid A."/>
            <person name="Henrissat B."/>
            <person name="Grigoriev I.V."/>
            <person name="Hibbett D.S."/>
            <person name="Martin F."/>
        </authorList>
    </citation>
    <scope>NUCLEOTIDE SEQUENCE [LARGE SCALE GENOMIC DNA]</scope>
    <source>
        <strain evidence="3">h7</strain>
    </source>
</reference>
<evidence type="ECO:0000313" key="3">
    <source>
        <dbReference type="Proteomes" id="UP000053424"/>
    </source>
</evidence>
<dbReference type="OrthoDB" id="274752at2759"/>
<protein>
    <submittedName>
        <fullName evidence="2">Uncharacterized protein</fullName>
    </submittedName>
</protein>
<dbReference type="HOGENOM" id="CLU_122989_2_0_1"/>
<dbReference type="PANTHER" id="PTHR28207:SF1">
    <property type="entry name" value="ATP SYNTHASE SUBUNIT H, MITOCHONDRIAL"/>
    <property type="match status" value="1"/>
</dbReference>
<keyword evidence="3" id="KW-1185">Reference proteome</keyword>
<accession>A0A0C3CE97</accession>
<dbReference type="EMBL" id="KN831779">
    <property type="protein sequence ID" value="KIM41951.1"/>
    <property type="molecule type" value="Genomic_DNA"/>
</dbReference>
<dbReference type="STRING" id="686832.A0A0C3CE97"/>
<evidence type="ECO:0000256" key="1">
    <source>
        <dbReference type="SAM" id="MobiDB-lite"/>
    </source>
</evidence>
<gene>
    <name evidence="2" type="ORF">M413DRAFT_71087</name>
</gene>
<organism evidence="2 3">
    <name type="scientific">Hebeloma cylindrosporum</name>
    <dbReference type="NCBI Taxonomy" id="76867"/>
    <lineage>
        <taxon>Eukaryota</taxon>
        <taxon>Fungi</taxon>
        <taxon>Dikarya</taxon>
        <taxon>Basidiomycota</taxon>
        <taxon>Agaricomycotina</taxon>
        <taxon>Agaricomycetes</taxon>
        <taxon>Agaricomycetidae</taxon>
        <taxon>Agaricales</taxon>
        <taxon>Agaricineae</taxon>
        <taxon>Hymenogastraceae</taxon>
        <taxon>Hebeloma</taxon>
    </lineage>
</organism>
<evidence type="ECO:0000313" key="2">
    <source>
        <dbReference type="EMBL" id="KIM41951.1"/>
    </source>
</evidence>
<dbReference type="InterPro" id="IPR019711">
    <property type="entry name" value="ATP_synth_F0_suH"/>
</dbReference>
<feature type="region of interest" description="Disordered" evidence="1">
    <location>
        <begin position="1"/>
        <end position="26"/>
    </location>
</feature>
<sequence>MSTFLRQAGERRTCRRPRRREKTYSLPYLQARQASSKRAFASSAVSRKDLVQDLYLREVKAYKPTPLGKDAHVGAVKKFSLPPSPKSPALPTDLAAELEAYDAAEPTLAARVAQATTATEEGTGGAEEFLAFLEQDLPKVEHHH</sequence>
<reference evidence="2 3" key="1">
    <citation type="submission" date="2014-04" db="EMBL/GenBank/DDBJ databases">
        <authorList>
            <consortium name="DOE Joint Genome Institute"/>
            <person name="Kuo A."/>
            <person name="Gay G."/>
            <person name="Dore J."/>
            <person name="Kohler A."/>
            <person name="Nagy L.G."/>
            <person name="Floudas D."/>
            <person name="Copeland A."/>
            <person name="Barry K.W."/>
            <person name="Cichocki N."/>
            <person name="Veneault-Fourrey C."/>
            <person name="LaButti K."/>
            <person name="Lindquist E.A."/>
            <person name="Lipzen A."/>
            <person name="Lundell T."/>
            <person name="Morin E."/>
            <person name="Murat C."/>
            <person name="Sun H."/>
            <person name="Tunlid A."/>
            <person name="Henrissat B."/>
            <person name="Grigoriev I.V."/>
            <person name="Hibbett D.S."/>
            <person name="Martin F."/>
            <person name="Nordberg H.P."/>
            <person name="Cantor M.N."/>
            <person name="Hua S.X."/>
        </authorList>
    </citation>
    <scope>NUCLEOTIDE SEQUENCE [LARGE SCALE GENOMIC DNA]</scope>
    <source>
        <strain evidence="3">h7</strain>
    </source>
</reference>
<proteinExistence type="predicted"/>
<dbReference type="PANTHER" id="PTHR28207">
    <property type="entry name" value="ATP SYNTHASE SUBUNIT H, MITOCHONDRIAL"/>
    <property type="match status" value="1"/>
</dbReference>
<dbReference type="Pfam" id="PF10775">
    <property type="entry name" value="ATP_sub_h"/>
    <property type="match status" value="1"/>
</dbReference>
<name>A0A0C3CE97_HEBCY</name>
<dbReference type="Proteomes" id="UP000053424">
    <property type="component" value="Unassembled WGS sequence"/>
</dbReference>